<dbReference type="Proteomes" id="UP001152523">
    <property type="component" value="Unassembled WGS sequence"/>
</dbReference>
<dbReference type="PROSITE" id="PS00196">
    <property type="entry name" value="COPPER_BLUE"/>
    <property type="match status" value="1"/>
</dbReference>
<organism evidence="8 9">
    <name type="scientific">Cuscuta epithymum</name>
    <dbReference type="NCBI Taxonomy" id="186058"/>
    <lineage>
        <taxon>Eukaryota</taxon>
        <taxon>Viridiplantae</taxon>
        <taxon>Streptophyta</taxon>
        <taxon>Embryophyta</taxon>
        <taxon>Tracheophyta</taxon>
        <taxon>Spermatophyta</taxon>
        <taxon>Magnoliopsida</taxon>
        <taxon>eudicotyledons</taxon>
        <taxon>Gunneridae</taxon>
        <taxon>Pentapetalae</taxon>
        <taxon>asterids</taxon>
        <taxon>lamiids</taxon>
        <taxon>Solanales</taxon>
        <taxon>Convolvulaceae</taxon>
        <taxon>Cuscuteae</taxon>
        <taxon>Cuscuta</taxon>
        <taxon>Cuscuta subgen. Cuscuta</taxon>
    </lineage>
</organism>
<dbReference type="GO" id="GO:0016020">
    <property type="term" value="C:membrane"/>
    <property type="evidence" value="ECO:0007669"/>
    <property type="project" value="UniProtKB-SubCell"/>
</dbReference>
<keyword evidence="4" id="KW-0249">Electron transport</keyword>
<feature type="domain" description="Blue (type 1) copper" evidence="7">
    <location>
        <begin position="1"/>
        <end position="43"/>
    </location>
</feature>
<comment type="subcellular location">
    <subcellularLocation>
        <location evidence="1">Membrane</location>
    </subcellularLocation>
</comment>
<reference evidence="8" key="1">
    <citation type="submission" date="2022-07" db="EMBL/GenBank/DDBJ databases">
        <authorList>
            <person name="Macas J."/>
            <person name="Novak P."/>
            <person name="Neumann P."/>
        </authorList>
    </citation>
    <scope>NUCLEOTIDE SEQUENCE</scope>
</reference>
<comment type="caution">
    <text evidence="8">The sequence shown here is derived from an EMBL/GenBank/DDBJ whole genome shotgun (WGS) entry which is preliminary data.</text>
</comment>
<keyword evidence="5" id="KW-0186">Copper</keyword>
<dbReference type="InterPro" id="IPR000923">
    <property type="entry name" value="BlueCu_1"/>
</dbReference>
<dbReference type="Pfam" id="PF00127">
    <property type="entry name" value="Copper-bind"/>
    <property type="match status" value="1"/>
</dbReference>
<dbReference type="InterPro" id="IPR008972">
    <property type="entry name" value="Cupredoxin"/>
</dbReference>
<dbReference type="InterPro" id="IPR028871">
    <property type="entry name" value="BlueCu_1_BS"/>
</dbReference>
<evidence type="ECO:0000256" key="3">
    <source>
        <dbReference type="ARBA" id="ARBA00022723"/>
    </source>
</evidence>
<evidence type="ECO:0000256" key="4">
    <source>
        <dbReference type="ARBA" id="ARBA00022982"/>
    </source>
</evidence>
<evidence type="ECO:0000256" key="5">
    <source>
        <dbReference type="ARBA" id="ARBA00023008"/>
    </source>
</evidence>
<evidence type="ECO:0000259" key="7">
    <source>
        <dbReference type="Pfam" id="PF00127"/>
    </source>
</evidence>
<evidence type="ECO:0000256" key="6">
    <source>
        <dbReference type="ARBA" id="ARBA00023136"/>
    </source>
</evidence>
<dbReference type="AlphaFoldDB" id="A0AAV0GFY0"/>
<dbReference type="PANTHER" id="PTHR34192:SF10">
    <property type="entry name" value="PLASTOCYANIN MAJOR ISOFORM, CHLOROPLASTIC-RELATED"/>
    <property type="match status" value="1"/>
</dbReference>
<evidence type="ECO:0000313" key="8">
    <source>
        <dbReference type="EMBL" id="CAH9146810.1"/>
    </source>
</evidence>
<dbReference type="PANTHER" id="PTHR34192">
    <property type="entry name" value="PLASTOCYANIN MAJOR ISOFORM, CHLOROPLASTIC-RELATED"/>
    <property type="match status" value="1"/>
</dbReference>
<keyword evidence="9" id="KW-1185">Reference proteome</keyword>
<dbReference type="GO" id="GO:0009543">
    <property type="term" value="C:chloroplast thylakoid lumen"/>
    <property type="evidence" value="ECO:0007669"/>
    <property type="project" value="TreeGrafter"/>
</dbReference>
<dbReference type="GO" id="GO:0005507">
    <property type="term" value="F:copper ion binding"/>
    <property type="evidence" value="ECO:0007669"/>
    <property type="project" value="InterPro"/>
</dbReference>
<evidence type="ECO:0000256" key="2">
    <source>
        <dbReference type="ARBA" id="ARBA00022448"/>
    </source>
</evidence>
<proteinExistence type="predicted"/>
<evidence type="ECO:0000313" key="9">
    <source>
        <dbReference type="Proteomes" id="UP001152523"/>
    </source>
</evidence>
<name>A0AAV0GFY0_9ASTE</name>
<dbReference type="SUPFAM" id="SSF49503">
    <property type="entry name" value="Cupredoxins"/>
    <property type="match status" value="1"/>
</dbReference>
<gene>
    <name evidence="8" type="ORF">CEPIT_LOCUS43268</name>
</gene>
<sequence>MSEEDLLNGPGDTFKVTLTEKGTYSYYCSPHQGAGMVGKIIVE</sequence>
<keyword evidence="2" id="KW-0813">Transport</keyword>
<dbReference type="GO" id="GO:0009055">
    <property type="term" value="F:electron transfer activity"/>
    <property type="evidence" value="ECO:0007669"/>
    <property type="project" value="InterPro"/>
</dbReference>
<protein>
    <recommendedName>
        <fullName evidence="7">Blue (type 1) copper domain-containing protein</fullName>
    </recommendedName>
</protein>
<keyword evidence="3" id="KW-0479">Metal-binding</keyword>
<dbReference type="EMBL" id="CAMAPF010001117">
    <property type="protein sequence ID" value="CAH9146810.1"/>
    <property type="molecule type" value="Genomic_DNA"/>
</dbReference>
<accession>A0AAV0GFY0</accession>
<dbReference type="Gene3D" id="2.60.40.420">
    <property type="entry name" value="Cupredoxins - blue copper proteins"/>
    <property type="match status" value="1"/>
</dbReference>
<evidence type="ECO:0000256" key="1">
    <source>
        <dbReference type="ARBA" id="ARBA00004370"/>
    </source>
</evidence>
<keyword evidence="6" id="KW-0472">Membrane</keyword>